<dbReference type="InterPro" id="IPR005467">
    <property type="entry name" value="His_kinase_dom"/>
</dbReference>
<protein>
    <recommendedName>
        <fullName evidence="2">histidine kinase</fullName>
        <ecNumber evidence="2">2.7.13.3</ecNumber>
    </recommendedName>
</protein>
<feature type="transmembrane region" description="Helical" evidence="7">
    <location>
        <begin position="121"/>
        <end position="142"/>
    </location>
</feature>
<feature type="transmembrane region" description="Helical" evidence="7">
    <location>
        <begin position="89"/>
        <end position="115"/>
    </location>
</feature>
<evidence type="ECO:0000256" key="6">
    <source>
        <dbReference type="ARBA" id="ARBA00022840"/>
    </source>
</evidence>
<dbReference type="Gene3D" id="1.10.287.130">
    <property type="match status" value="1"/>
</dbReference>
<evidence type="ECO:0000313" key="10">
    <source>
        <dbReference type="Proteomes" id="UP000199527"/>
    </source>
</evidence>
<dbReference type="Proteomes" id="UP000199527">
    <property type="component" value="Unassembled WGS sequence"/>
</dbReference>
<feature type="transmembrane region" description="Helical" evidence="7">
    <location>
        <begin position="21"/>
        <end position="42"/>
    </location>
</feature>
<evidence type="ECO:0000256" key="2">
    <source>
        <dbReference type="ARBA" id="ARBA00012438"/>
    </source>
</evidence>
<evidence type="ECO:0000259" key="8">
    <source>
        <dbReference type="PROSITE" id="PS50109"/>
    </source>
</evidence>
<keyword evidence="5 9" id="KW-0418">Kinase</keyword>
<feature type="transmembrane region" description="Helical" evidence="7">
    <location>
        <begin position="48"/>
        <end position="68"/>
    </location>
</feature>
<dbReference type="PANTHER" id="PTHR44936">
    <property type="entry name" value="SENSOR PROTEIN CREC"/>
    <property type="match status" value="1"/>
</dbReference>
<dbReference type="GO" id="GO:0005886">
    <property type="term" value="C:plasma membrane"/>
    <property type="evidence" value="ECO:0007669"/>
    <property type="project" value="TreeGrafter"/>
</dbReference>
<dbReference type="GO" id="GO:0000155">
    <property type="term" value="F:phosphorelay sensor kinase activity"/>
    <property type="evidence" value="ECO:0007669"/>
    <property type="project" value="TreeGrafter"/>
</dbReference>
<dbReference type="SMART" id="SM00387">
    <property type="entry name" value="HATPase_c"/>
    <property type="match status" value="1"/>
</dbReference>
<gene>
    <name evidence="9" type="ORF">SAMN04488540_10912</name>
</gene>
<dbReference type="PROSITE" id="PS50109">
    <property type="entry name" value="HIS_KIN"/>
    <property type="match status" value="1"/>
</dbReference>
<dbReference type="InterPro" id="IPR036890">
    <property type="entry name" value="HATPase_C_sf"/>
</dbReference>
<dbReference type="EC" id="2.7.13.3" evidence="2"/>
<dbReference type="InterPro" id="IPR003594">
    <property type="entry name" value="HATPase_dom"/>
</dbReference>
<comment type="catalytic activity">
    <reaction evidence="1">
        <text>ATP + protein L-histidine = ADP + protein N-phospho-L-histidine.</text>
        <dbReference type="EC" id="2.7.13.3"/>
    </reaction>
</comment>
<organism evidence="9 10">
    <name type="scientific">Ferrimonas sediminum</name>
    <dbReference type="NCBI Taxonomy" id="718193"/>
    <lineage>
        <taxon>Bacteria</taxon>
        <taxon>Pseudomonadati</taxon>
        <taxon>Pseudomonadota</taxon>
        <taxon>Gammaproteobacteria</taxon>
        <taxon>Alteromonadales</taxon>
        <taxon>Ferrimonadaceae</taxon>
        <taxon>Ferrimonas</taxon>
    </lineage>
</organism>
<dbReference type="EMBL" id="FNEM01000009">
    <property type="protein sequence ID" value="SDJ50222.1"/>
    <property type="molecule type" value="Genomic_DNA"/>
</dbReference>
<evidence type="ECO:0000256" key="5">
    <source>
        <dbReference type="ARBA" id="ARBA00022777"/>
    </source>
</evidence>
<name>A0A1G8U8X7_9GAMM</name>
<feature type="domain" description="Histidine kinase" evidence="8">
    <location>
        <begin position="212"/>
        <end position="414"/>
    </location>
</feature>
<dbReference type="RefSeq" id="WP_090365399.1">
    <property type="nucleotide sequence ID" value="NZ_FNEM01000009.1"/>
</dbReference>
<dbReference type="InterPro" id="IPR050980">
    <property type="entry name" value="2C_sensor_his_kinase"/>
</dbReference>
<keyword evidence="7" id="KW-1133">Transmembrane helix</keyword>
<keyword evidence="6" id="KW-0067">ATP-binding</keyword>
<dbReference type="Gene3D" id="3.30.565.10">
    <property type="entry name" value="Histidine kinase-like ATPase, C-terminal domain"/>
    <property type="match status" value="1"/>
</dbReference>
<keyword evidence="10" id="KW-1185">Reference proteome</keyword>
<keyword evidence="3" id="KW-0808">Transferase</keyword>
<sequence length="422" mass="46230">MPGSHPPHWWDLKRASAIQRLLVFRTFALAALALLLPVAGLLTEQATGYIELIPIISLMIVFHIVSLIRYRHKTMVSTAAMLGQILSDLAFLTLILNASGGATNAFVSLLLLPIVFAGVSLGIRLLGLVTLLAVAAYSYLLLTMPEHAMHMMDMKQHFVFMGANFFISALVIALVVGAMARMIADRERMVAQQREEQLRQEQLLALGIASAQVTHQLATPLSTLQLLYDELKDSYPEEEAVQEMAHPLQQTASHLSYFRTLASAIREGKHQILPCHELIAQLQDAVLLHFPEQTLRLQAAELEGQIQTDAMLLPALLNLIQNSAQANTKTGHQILELRAYTESGQLRLSLRDHGPGVEEQRLARLGDVLQSSDSGMGMALVLSSASFERLGGRLALSNHPDGGAIADITLQLEPGPDETTDR</sequence>
<evidence type="ECO:0000256" key="3">
    <source>
        <dbReference type="ARBA" id="ARBA00022679"/>
    </source>
</evidence>
<evidence type="ECO:0000256" key="1">
    <source>
        <dbReference type="ARBA" id="ARBA00000085"/>
    </source>
</evidence>
<feature type="transmembrane region" description="Helical" evidence="7">
    <location>
        <begin position="163"/>
        <end position="184"/>
    </location>
</feature>
<accession>A0A1G8U8X7</accession>
<dbReference type="SUPFAM" id="SSF55874">
    <property type="entry name" value="ATPase domain of HSP90 chaperone/DNA topoisomerase II/histidine kinase"/>
    <property type="match status" value="1"/>
</dbReference>
<dbReference type="GO" id="GO:0005524">
    <property type="term" value="F:ATP binding"/>
    <property type="evidence" value="ECO:0007669"/>
    <property type="project" value="UniProtKB-KW"/>
</dbReference>
<evidence type="ECO:0000256" key="4">
    <source>
        <dbReference type="ARBA" id="ARBA00022741"/>
    </source>
</evidence>
<evidence type="ECO:0000256" key="7">
    <source>
        <dbReference type="SAM" id="Phobius"/>
    </source>
</evidence>
<proteinExistence type="predicted"/>
<dbReference type="PANTHER" id="PTHR44936:SF10">
    <property type="entry name" value="SENSOR PROTEIN RSTB"/>
    <property type="match status" value="1"/>
</dbReference>
<keyword evidence="7" id="KW-0472">Membrane</keyword>
<evidence type="ECO:0000313" key="9">
    <source>
        <dbReference type="EMBL" id="SDJ50222.1"/>
    </source>
</evidence>
<reference evidence="10" key="1">
    <citation type="submission" date="2016-10" db="EMBL/GenBank/DDBJ databases">
        <authorList>
            <person name="Varghese N."/>
            <person name="Submissions S."/>
        </authorList>
    </citation>
    <scope>NUCLEOTIDE SEQUENCE [LARGE SCALE GENOMIC DNA]</scope>
    <source>
        <strain evidence="10">DSM 23317</strain>
    </source>
</reference>
<dbReference type="Pfam" id="PF02518">
    <property type="entry name" value="HATPase_c"/>
    <property type="match status" value="1"/>
</dbReference>
<dbReference type="OrthoDB" id="9785252at2"/>
<keyword evidence="7" id="KW-0812">Transmembrane</keyword>
<keyword evidence="4" id="KW-0547">Nucleotide-binding</keyword>
<dbReference type="AlphaFoldDB" id="A0A1G8U8X7"/>